<keyword evidence="3" id="KW-1003">Cell membrane</keyword>
<comment type="similarity">
    <text evidence="7">Belongs to the major facilitator superfamily. Drug:H(+) antiporter-3 (DHA3) (TC 2.A.1.21) family.</text>
</comment>
<dbReference type="CDD" id="cd06173">
    <property type="entry name" value="MFS_MefA_like"/>
    <property type="match status" value="1"/>
</dbReference>
<reference evidence="11 12" key="1">
    <citation type="submission" date="2022-02" db="EMBL/GenBank/DDBJ databases">
        <title>Uncovering new skin microbiome diversity through culturing and metagenomics.</title>
        <authorList>
            <person name="Conlan S."/>
            <person name="Deming C."/>
            <person name="Nisc Comparative Sequencing Program N."/>
            <person name="Segre J.A."/>
        </authorList>
    </citation>
    <scope>NUCLEOTIDE SEQUENCE [LARGE SCALE GENOMIC DNA]</scope>
    <source>
        <strain evidence="11 12">ACRQZ</strain>
    </source>
</reference>
<dbReference type="RefSeq" id="WP_239262482.1">
    <property type="nucleotide sequence ID" value="NZ_JAKRCV010000008.1"/>
</dbReference>
<feature type="transmembrane region" description="Helical" evidence="9">
    <location>
        <begin position="366"/>
        <end position="384"/>
    </location>
</feature>
<dbReference type="InterPro" id="IPR005828">
    <property type="entry name" value="MFS_sugar_transport-like"/>
</dbReference>
<dbReference type="Gene3D" id="1.20.1250.20">
    <property type="entry name" value="MFS general substrate transporter like domains"/>
    <property type="match status" value="1"/>
</dbReference>
<feature type="transmembrane region" description="Helical" evidence="9">
    <location>
        <begin position="300"/>
        <end position="324"/>
    </location>
</feature>
<evidence type="ECO:0000256" key="4">
    <source>
        <dbReference type="ARBA" id="ARBA00022692"/>
    </source>
</evidence>
<keyword evidence="12" id="KW-1185">Reference proteome</keyword>
<evidence type="ECO:0000256" key="6">
    <source>
        <dbReference type="ARBA" id="ARBA00023136"/>
    </source>
</evidence>
<keyword evidence="2" id="KW-0813">Transport</keyword>
<organism evidence="11 12">
    <name type="scientific">Arsenicicoccus bolidensis</name>
    <dbReference type="NCBI Taxonomy" id="229480"/>
    <lineage>
        <taxon>Bacteria</taxon>
        <taxon>Bacillati</taxon>
        <taxon>Actinomycetota</taxon>
        <taxon>Actinomycetes</taxon>
        <taxon>Micrococcales</taxon>
        <taxon>Intrasporangiaceae</taxon>
        <taxon>Arsenicicoccus</taxon>
    </lineage>
</organism>
<evidence type="ECO:0000256" key="9">
    <source>
        <dbReference type="SAM" id="Phobius"/>
    </source>
</evidence>
<keyword evidence="6 9" id="KW-0472">Membrane</keyword>
<evidence type="ECO:0000259" key="10">
    <source>
        <dbReference type="PROSITE" id="PS50850"/>
    </source>
</evidence>
<dbReference type="Proteomes" id="UP001521931">
    <property type="component" value="Unassembled WGS sequence"/>
</dbReference>
<comment type="subcellular location">
    <subcellularLocation>
        <location evidence="1">Cell inner membrane</location>
        <topology evidence="1">Multi-pass membrane protein</topology>
    </subcellularLocation>
</comment>
<evidence type="ECO:0000256" key="3">
    <source>
        <dbReference type="ARBA" id="ARBA00022475"/>
    </source>
</evidence>
<dbReference type="PANTHER" id="PTHR23513:SF9">
    <property type="entry name" value="ENTEROBACTIN EXPORTER ENTS"/>
    <property type="match status" value="1"/>
</dbReference>
<dbReference type="InterPro" id="IPR036259">
    <property type="entry name" value="MFS_trans_sf"/>
</dbReference>
<keyword evidence="4 9" id="KW-0812">Transmembrane</keyword>
<evidence type="ECO:0000256" key="2">
    <source>
        <dbReference type="ARBA" id="ARBA00022448"/>
    </source>
</evidence>
<proteinExistence type="inferred from homology"/>
<dbReference type="PANTHER" id="PTHR23513">
    <property type="entry name" value="INTEGRAL MEMBRANE EFFLUX PROTEIN-RELATED"/>
    <property type="match status" value="1"/>
</dbReference>
<dbReference type="Pfam" id="PF00083">
    <property type="entry name" value="Sugar_tr"/>
    <property type="match status" value="1"/>
</dbReference>
<gene>
    <name evidence="11" type="ORF">MHL29_04130</name>
</gene>
<feature type="transmembrane region" description="Helical" evidence="9">
    <location>
        <begin position="143"/>
        <end position="163"/>
    </location>
</feature>
<dbReference type="InterPro" id="IPR020846">
    <property type="entry name" value="MFS_dom"/>
</dbReference>
<comment type="caution">
    <text evidence="11">The sequence shown here is derived from an EMBL/GenBank/DDBJ whole genome shotgun (WGS) entry which is preliminary data.</text>
</comment>
<feature type="transmembrane region" description="Helical" evidence="9">
    <location>
        <begin position="44"/>
        <end position="64"/>
    </location>
</feature>
<evidence type="ECO:0000256" key="5">
    <source>
        <dbReference type="ARBA" id="ARBA00022989"/>
    </source>
</evidence>
<dbReference type="InterPro" id="IPR011701">
    <property type="entry name" value="MFS"/>
</dbReference>
<evidence type="ECO:0000256" key="8">
    <source>
        <dbReference type="ARBA" id="ARBA00040914"/>
    </source>
</evidence>
<feature type="transmembrane region" description="Helical" evidence="9">
    <location>
        <begin position="276"/>
        <end position="294"/>
    </location>
</feature>
<dbReference type="Pfam" id="PF07690">
    <property type="entry name" value="MFS_1"/>
    <property type="match status" value="1"/>
</dbReference>
<keyword evidence="5 9" id="KW-1133">Transmembrane helix</keyword>
<evidence type="ECO:0000313" key="12">
    <source>
        <dbReference type="Proteomes" id="UP001521931"/>
    </source>
</evidence>
<evidence type="ECO:0000256" key="1">
    <source>
        <dbReference type="ARBA" id="ARBA00004429"/>
    </source>
</evidence>
<dbReference type="EMBL" id="JAKRCV010000008">
    <property type="protein sequence ID" value="MCG7321084.1"/>
    <property type="molecule type" value="Genomic_DNA"/>
</dbReference>
<feature type="domain" description="Major facilitator superfamily (MFS) profile" evidence="10">
    <location>
        <begin position="213"/>
        <end position="411"/>
    </location>
</feature>
<feature type="transmembrane region" description="Helical" evidence="9">
    <location>
        <begin position="211"/>
        <end position="236"/>
    </location>
</feature>
<feature type="transmembrane region" description="Helical" evidence="9">
    <location>
        <begin position="248"/>
        <end position="269"/>
    </location>
</feature>
<name>A0ABS9PZX2_9MICO</name>
<feature type="transmembrane region" description="Helical" evidence="9">
    <location>
        <begin position="336"/>
        <end position="360"/>
    </location>
</feature>
<feature type="transmembrane region" description="Helical" evidence="9">
    <location>
        <begin position="169"/>
        <end position="190"/>
    </location>
</feature>
<feature type="transmembrane region" description="Helical" evidence="9">
    <location>
        <begin position="7"/>
        <end position="32"/>
    </location>
</feature>
<evidence type="ECO:0000313" key="11">
    <source>
        <dbReference type="EMBL" id="MCG7321084.1"/>
    </source>
</evidence>
<dbReference type="PROSITE" id="PS50850">
    <property type="entry name" value="MFS"/>
    <property type="match status" value="1"/>
</dbReference>
<accession>A0ABS9PZX2</accession>
<evidence type="ECO:0000256" key="7">
    <source>
        <dbReference type="ARBA" id="ARBA00038075"/>
    </source>
</evidence>
<protein>
    <recommendedName>
        <fullName evidence="8">Multidrug efflux pump Tap</fullName>
    </recommendedName>
</protein>
<sequence>MTSRSSLWLFLTAEALSLFGNAAIGIVLPWLVLSRTGDASVTGLVAAASGIPSVAAALVGGWLIDKVGRRRMSVLADLGSAVAVAGLAVVDHLTGLTVAWFVVLGVLGAVFDVPGMTARETLMANVATAGGVPLDKVAGYRQAVFGVSFLAGPALAGTLLAVLDPIRVVWLTAACSALAALATLAMRLAPAPAPAQDDDSPRSGWAVVRRSPALVAVIVLSFASALVVAPLLAVVLPAHFQGLGAPEQLGLATSAFAIGSMVGAVLYAVALSGRRWLTWVLSIALFTGSFLLIAPLVGFWLVAAGMAAAGIGSGLMGPISMVAMTEHVHDAVRGRVFGLLNALALVASPLGLGLMAVLLRFQPLEAAGWAMLVAWIPAAAYGILAPGLRAFVLPPATPEGETTHADDRAAR</sequence>
<dbReference type="SUPFAM" id="SSF103473">
    <property type="entry name" value="MFS general substrate transporter"/>
    <property type="match status" value="1"/>
</dbReference>